<feature type="transmembrane region" description="Helical" evidence="5">
    <location>
        <begin position="105"/>
        <end position="124"/>
    </location>
</feature>
<evidence type="ECO:0000313" key="7">
    <source>
        <dbReference type="Proteomes" id="UP000315995"/>
    </source>
</evidence>
<proteinExistence type="predicted"/>
<keyword evidence="3 5" id="KW-1133">Transmembrane helix</keyword>
<feature type="transmembrane region" description="Helical" evidence="5">
    <location>
        <begin position="213"/>
        <end position="232"/>
    </location>
</feature>
<keyword evidence="7" id="KW-1185">Reference proteome</keyword>
<accession>A0A5B8Y9Y8</accession>
<dbReference type="OrthoDB" id="9804068at2"/>
<feature type="transmembrane region" description="Helical" evidence="5">
    <location>
        <begin position="169"/>
        <end position="186"/>
    </location>
</feature>
<evidence type="ECO:0008006" key="8">
    <source>
        <dbReference type="Google" id="ProtNLM"/>
    </source>
</evidence>
<feature type="transmembrane region" description="Helical" evidence="5">
    <location>
        <begin position="136"/>
        <end position="157"/>
    </location>
</feature>
<evidence type="ECO:0000256" key="3">
    <source>
        <dbReference type="ARBA" id="ARBA00022989"/>
    </source>
</evidence>
<evidence type="ECO:0000256" key="4">
    <source>
        <dbReference type="ARBA" id="ARBA00023136"/>
    </source>
</evidence>
<name>A0A4Y6PUG6_PERCE</name>
<dbReference type="InterPro" id="IPR000537">
    <property type="entry name" value="UbiA_prenyltransferase"/>
</dbReference>
<evidence type="ECO:0000256" key="1">
    <source>
        <dbReference type="ARBA" id="ARBA00004141"/>
    </source>
</evidence>
<feature type="transmembrane region" description="Helical" evidence="5">
    <location>
        <begin position="81"/>
        <end position="99"/>
    </location>
</feature>
<dbReference type="Proteomes" id="UP000315995">
    <property type="component" value="Chromosome"/>
</dbReference>
<evidence type="ECO:0000256" key="5">
    <source>
        <dbReference type="SAM" id="Phobius"/>
    </source>
</evidence>
<dbReference type="RefSeq" id="WP_141198440.1">
    <property type="nucleotide sequence ID" value="NZ_CP041186.1"/>
</dbReference>
<feature type="transmembrane region" description="Helical" evidence="5">
    <location>
        <begin position="37"/>
        <end position="54"/>
    </location>
</feature>
<organism evidence="6 7">
    <name type="scientific">Persicimonas caeni</name>
    <dbReference type="NCBI Taxonomy" id="2292766"/>
    <lineage>
        <taxon>Bacteria</taxon>
        <taxon>Deltaproteobacteria</taxon>
        <taxon>Bradymonadales</taxon>
        <taxon>Bradymonadaceae</taxon>
        <taxon>Persicimonas</taxon>
    </lineage>
</organism>
<dbReference type="GO" id="GO:0016765">
    <property type="term" value="F:transferase activity, transferring alkyl or aryl (other than methyl) groups"/>
    <property type="evidence" value="ECO:0007669"/>
    <property type="project" value="InterPro"/>
</dbReference>
<keyword evidence="4 5" id="KW-0472">Membrane</keyword>
<evidence type="ECO:0000313" key="6">
    <source>
        <dbReference type="EMBL" id="QDG51962.1"/>
    </source>
</evidence>
<keyword evidence="2 5" id="KW-0812">Transmembrane</keyword>
<accession>A0A4Y6PUG6</accession>
<reference evidence="6 7" key="1">
    <citation type="submission" date="2019-06" db="EMBL/GenBank/DDBJ databases">
        <title>Persicimonas caeni gen. nov., sp. nov., a predatory bacterium isolated from solar saltern.</title>
        <authorList>
            <person name="Wang S."/>
        </authorList>
    </citation>
    <scope>NUCLEOTIDE SEQUENCE [LARGE SCALE GENOMIC DNA]</scope>
    <source>
        <strain evidence="6 7">YN101</strain>
    </source>
</reference>
<dbReference type="GO" id="GO:0016020">
    <property type="term" value="C:membrane"/>
    <property type="evidence" value="ECO:0007669"/>
    <property type="project" value="UniProtKB-SubCell"/>
</dbReference>
<dbReference type="AlphaFoldDB" id="A0A4Y6PUG6"/>
<dbReference type="EMBL" id="CP041186">
    <property type="protein sequence ID" value="QDG51962.1"/>
    <property type="molecule type" value="Genomic_DNA"/>
</dbReference>
<protein>
    <recommendedName>
        <fullName evidence="8">Prenyltransferase</fullName>
    </recommendedName>
</protein>
<evidence type="ECO:0000256" key="2">
    <source>
        <dbReference type="ARBA" id="ARBA00022692"/>
    </source>
</evidence>
<gene>
    <name evidence="6" type="ORF">FIV42_14805</name>
</gene>
<dbReference type="Pfam" id="PF01040">
    <property type="entry name" value="UbiA"/>
    <property type="match status" value="1"/>
</dbReference>
<dbReference type="Gene3D" id="1.20.120.1780">
    <property type="entry name" value="UbiA prenyltransferase"/>
    <property type="match status" value="1"/>
</dbReference>
<sequence length="287" mass="31276">MRLLIFSNIFIALAAVALTHATYYLLGAGAASWLPPSWGLLALVFFATLFVYNLDRLVSISREDAVAVTERHTWIDAHRSWLWALAAVGGVGSAASFWFVPLDLLWGLVPLGVVTLAYSLPVWARDGQKRRLKDVPGLKIFLIALVWSSVTVVLPALDAGVEVFETNAVLAFVERMIFIFAITLPFDVRDMNRDAQAGIYTLPMTLGVHKTRWLAVGLMLIFVGLVVAHYGLTVSSATIPMALSGLLTAAALWPSHKVHGELYYVGLLDGTMLLQGVLVVGYLVGLQ</sequence>
<feature type="transmembrane region" description="Helical" evidence="5">
    <location>
        <begin position="262"/>
        <end position="284"/>
    </location>
</feature>
<comment type="subcellular location">
    <subcellularLocation>
        <location evidence="1">Membrane</location>
        <topology evidence="1">Multi-pass membrane protein</topology>
    </subcellularLocation>
</comment>